<dbReference type="Proteomes" id="UP000031443">
    <property type="component" value="Unassembled WGS sequence"/>
</dbReference>
<accession>M7BP25</accession>
<evidence type="ECO:0000313" key="2">
    <source>
        <dbReference type="EMBL" id="EMP39004.1"/>
    </source>
</evidence>
<gene>
    <name evidence="2" type="ORF">UY3_03838</name>
</gene>
<organism evidence="2 3">
    <name type="scientific">Chelonia mydas</name>
    <name type="common">Green sea-turtle</name>
    <name type="synonym">Chelonia agassizi</name>
    <dbReference type="NCBI Taxonomy" id="8469"/>
    <lineage>
        <taxon>Eukaryota</taxon>
        <taxon>Metazoa</taxon>
        <taxon>Chordata</taxon>
        <taxon>Craniata</taxon>
        <taxon>Vertebrata</taxon>
        <taxon>Euteleostomi</taxon>
        <taxon>Archelosauria</taxon>
        <taxon>Testudinata</taxon>
        <taxon>Testudines</taxon>
        <taxon>Cryptodira</taxon>
        <taxon>Durocryptodira</taxon>
        <taxon>Americhelydia</taxon>
        <taxon>Chelonioidea</taxon>
        <taxon>Cheloniidae</taxon>
        <taxon>Chelonia</taxon>
    </lineage>
</organism>
<sequence length="89" mass="9966">MRRGFPDLSSEKPKLRAVSEMELHEAYETTNQEGNPSAEEKLNQSFNRRHSPTDIASASCGGEVIMLTEEYSSVGIERLHQMCYSGALM</sequence>
<keyword evidence="3" id="KW-1185">Reference proteome</keyword>
<protein>
    <submittedName>
        <fullName evidence="2">Uncharacterized protein</fullName>
    </submittedName>
</protein>
<evidence type="ECO:0000256" key="1">
    <source>
        <dbReference type="SAM" id="MobiDB-lite"/>
    </source>
</evidence>
<reference evidence="3" key="1">
    <citation type="journal article" date="2013" name="Nat. Genet.">
        <title>The draft genomes of soft-shell turtle and green sea turtle yield insights into the development and evolution of the turtle-specific body plan.</title>
        <authorList>
            <person name="Wang Z."/>
            <person name="Pascual-Anaya J."/>
            <person name="Zadissa A."/>
            <person name="Li W."/>
            <person name="Niimura Y."/>
            <person name="Huang Z."/>
            <person name="Li C."/>
            <person name="White S."/>
            <person name="Xiong Z."/>
            <person name="Fang D."/>
            <person name="Wang B."/>
            <person name="Ming Y."/>
            <person name="Chen Y."/>
            <person name="Zheng Y."/>
            <person name="Kuraku S."/>
            <person name="Pignatelli M."/>
            <person name="Herrero J."/>
            <person name="Beal K."/>
            <person name="Nozawa M."/>
            <person name="Li Q."/>
            <person name="Wang J."/>
            <person name="Zhang H."/>
            <person name="Yu L."/>
            <person name="Shigenobu S."/>
            <person name="Wang J."/>
            <person name="Liu J."/>
            <person name="Flicek P."/>
            <person name="Searle S."/>
            <person name="Wang J."/>
            <person name="Kuratani S."/>
            <person name="Yin Y."/>
            <person name="Aken B."/>
            <person name="Zhang G."/>
            <person name="Irie N."/>
        </authorList>
    </citation>
    <scope>NUCLEOTIDE SEQUENCE [LARGE SCALE GENOMIC DNA]</scope>
</reference>
<dbReference type="EMBL" id="KB518028">
    <property type="protein sequence ID" value="EMP39004.1"/>
    <property type="molecule type" value="Genomic_DNA"/>
</dbReference>
<dbReference type="AlphaFoldDB" id="M7BP25"/>
<feature type="region of interest" description="Disordered" evidence="1">
    <location>
        <begin position="27"/>
        <end position="54"/>
    </location>
</feature>
<proteinExistence type="predicted"/>
<evidence type="ECO:0000313" key="3">
    <source>
        <dbReference type="Proteomes" id="UP000031443"/>
    </source>
</evidence>
<name>M7BP25_CHEMY</name>